<gene>
    <name evidence="2" type="ORF">HELGO_WM2111</name>
</gene>
<proteinExistence type="predicted"/>
<sequence length="458" mass="49208">MPMKTSKIPLLLGVLVSLHTTAIAQTTISGLRYTTQPIVIATDEHGNIDKDYGGSVTLSSEGLGMLGGTVSQTAVEGMVTYNDINYSAMADNEFYRLIASDDNISEANSSGIISDVVATQLTFGTQPSPLALTTGIEERFSVEPIVQAVNDQGLVDINFSEMVTLGHNGMERGIFTHNRVTAIEGIATFTGLTFNYDTTATIVFVADDENEIGSNLAQAFSSALEVTAPKEEIKVNYIEVENPTDAQHSSRAEFDSALEIEIENQEGVQTITAQIGEEQIDITLNTQGATRIQLENQSTGATRQIESALVGMQTAVEADGSLRSTTTLVNGNELKVEASSKEEVLITLQTPEGAITKIASSVGDISVAVDDQGSMSLTSTLEKNGFIYKAIITTDNEGKSNTKFIKIDLATNEQTDLSHTLKEGENFGVGNEVILLELEDMIYIEVLTPLDNNQLEIE</sequence>
<keyword evidence="1" id="KW-0732">Signal</keyword>
<organism evidence="2">
    <name type="scientific">uncultured Sulfurovum sp</name>
    <dbReference type="NCBI Taxonomy" id="269237"/>
    <lineage>
        <taxon>Bacteria</taxon>
        <taxon>Pseudomonadati</taxon>
        <taxon>Campylobacterota</taxon>
        <taxon>Epsilonproteobacteria</taxon>
        <taxon>Campylobacterales</taxon>
        <taxon>Sulfurovaceae</taxon>
        <taxon>Sulfurovum</taxon>
        <taxon>environmental samples</taxon>
    </lineage>
</organism>
<feature type="chain" id="PRO_5028071635" evidence="1">
    <location>
        <begin position="25"/>
        <end position="458"/>
    </location>
</feature>
<evidence type="ECO:0000256" key="1">
    <source>
        <dbReference type="SAM" id="SignalP"/>
    </source>
</evidence>
<reference evidence="2" key="1">
    <citation type="submission" date="2020-01" db="EMBL/GenBank/DDBJ databases">
        <authorList>
            <person name="Meier V. D."/>
            <person name="Meier V D."/>
        </authorList>
    </citation>
    <scope>NUCLEOTIDE SEQUENCE</scope>
    <source>
        <strain evidence="2">HLG_WM_MAG_04</strain>
    </source>
</reference>
<feature type="signal peptide" evidence="1">
    <location>
        <begin position="1"/>
        <end position="24"/>
    </location>
</feature>
<dbReference type="AlphaFoldDB" id="A0A6S6SHT6"/>
<evidence type="ECO:0000313" key="2">
    <source>
        <dbReference type="EMBL" id="CAA6802348.1"/>
    </source>
</evidence>
<dbReference type="EMBL" id="CACVAX010000006">
    <property type="protein sequence ID" value="CAA6802348.1"/>
    <property type="molecule type" value="Genomic_DNA"/>
</dbReference>
<protein>
    <submittedName>
        <fullName evidence="2">Uncharacterized protein</fullName>
    </submittedName>
</protein>
<accession>A0A6S6SHT6</accession>
<name>A0A6S6SHT6_9BACT</name>